<feature type="transmembrane region" description="Helical" evidence="1">
    <location>
        <begin position="28"/>
        <end position="50"/>
    </location>
</feature>
<keyword evidence="1" id="KW-0812">Transmembrane</keyword>
<dbReference type="AlphaFoldDB" id="A0A345IJL5"/>
<dbReference type="Proteomes" id="UP000253744">
    <property type="component" value="Chromosome"/>
</dbReference>
<dbReference type="KEGG" id="dwu:DVJ83_13015"/>
<proteinExistence type="predicted"/>
<organism evidence="2 3">
    <name type="scientific">Deinococcus wulumuqiensis</name>
    <dbReference type="NCBI Taxonomy" id="980427"/>
    <lineage>
        <taxon>Bacteria</taxon>
        <taxon>Thermotogati</taxon>
        <taxon>Deinococcota</taxon>
        <taxon>Deinococci</taxon>
        <taxon>Deinococcales</taxon>
        <taxon>Deinococcaceae</taxon>
        <taxon>Deinococcus</taxon>
    </lineage>
</organism>
<keyword evidence="1" id="KW-0472">Membrane</keyword>
<sequence length="73" mass="7490">MFGVAGGLGLAVVHTLEGRLVLALDLMHFLLVALVLLGEAGVALVLVVFVRHGGSVSRPGAASAREGSTRVER</sequence>
<evidence type="ECO:0000313" key="3">
    <source>
        <dbReference type="Proteomes" id="UP000253744"/>
    </source>
</evidence>
<name>A0A345IJL5_9DEIO</name>
<evidence type="ECO:0000313" key="2">
    <source>
        <dbReference type="EMBL" id="AXG99887.1"/>
    </source>
</evidence>
<evidence type="ECO:0000256" key="1">
    <source>
        <dbReference type="SAM" id="Phobius"/>
    </source>
</evidence>
<keyword evidence="1" id="KW-1133">Transmembrane helix</keyword>
<reference evidence="2 3" key="1">
    <citation type="submission" date="2018-07" db="EMBL/GenBank/DDBJ databases">
        <title>Complete Genome and Methylome Analysis of Deinococcus wulumuqiensis NEB 479.</title>
        <authorList>
            <person name="Fomenkov A."/>
            <person name="Luyten Y."/>
            <person name="Vincze T."/>
            <person name="Anton B.P."/>
            <person name="Clark T."/>
            <person name="Roberts R.J."/>
            <person name="Morgan R.D."/>
        </authorList>
    </citation>
    <scope>NUCLEOTIDE SEQUENCE [LARGE SCALE GENOMIC DNA]</scope>
    <source>
        <strain evidence="2 3">NEB 479</strain>
    </source>
</reference>
<protein>
    <submittedName>
        <fullName evidence="2">Uncharacterized protein</fullName>
    </submittedName>
</protein>
<gene>
    <name evidence="2" type="ORF">DVJ83_13015</name>
</gene>
<dbReference type="EMBL" id="CP031158">
    <property type="protein sequence ID" value="AXG99887.1"/>
    <property type="molecule type" value="Genomic_DNA"/>
</dbReference>
<accession>A0A345IJL5</accession>